<protein>
    <submittedName>
        <fullName evidence="5">Putative non-ribosomal peptide synthetase</fullName>
    </submittedName>
</protein>
<dbReference type="GO" id="GO:0005737">
    <property type="term" value="C:cytoplasm"/>
    <property type="evidence" value="ECO:0007669"/>
    <property type="project" value="TreeGrafter"/>
</dbReference>
<evidence type="ECO:0000256" key="3">
    <source>
        <dbReference type="ARBA" id="ARBA00022553"/>
    </source>
</evidence>
<dbReference type="InterPro" id="IPR001242">
    <property type="entry name" value="Condensation_dom"/>
</dbReference>
<dbReference type="GO" id="GO:0044550">
    <property type="term" value="P:secondary metabolite biosynthetic process"/>
    <property type="evidence" value="ECO:0007669"/>
    <property type="project" value="TreeGrafter"/>
</dbReference>
<dbReference type="SUPFAM" id="SSF52777">
    <property type="entry name" value="CoA-dependent acyltransferases"/>
    <property type="match status" value="2"/>
</dbReference>
<dbReference type="GO" id="GO:0008610">
    <property type="term" value="P:lipid biosynthetic process"/>
    <property type="evidence" value="ECO:0007669"/>
    <property type="project" value="UniProtKB-ARBA"/>
</dbReference>
<evidence type="ECO:0000313" key="5">
    <source>
        <dbReference type="EMBL" id="BAO99178.1"/>
    </source>
</evidence>
<dbReference type="Pfam" id="PF00550">
    <property type="entry name" value="PP-binding"/>
    <property type="match status" value="1"/>
</dbReference>
<sequence>MDAVSSIPLSDGQEAMRRMAAVWEQVLAKDGIEPDDSFFTLGGHSVMAGALLSAVGEQFGVRIPIRTLFEHSRLAEFTEHVLGSAAPTTAPPDAVVTDVPLAMTAFQRRIWLAELIDPSVRNHVPLAWRVAGRLDPDRLRTALGRLVAEYEILRTRFVEDDFALSVRLREPWVPPLELLDLRDAPEGMTDWQAAAMRTPFDLASGELLRVALAELGAGRQALLLCLHHLVIDGESIPVLLAELDRHYLAAQRPRPVVQYREFAAHQAAQRDSDSWHADLDYWATTLAGASADTPLPAPSTPEPNGAFQIPLPAGLLDSLRAAQSEHGVSWFMVAATALMVTLHRWTGLDDVTIGSPTANRNQSRFADLLGPCLNTAVLRSRVSADSTVLDVLLRMRGAALGALEHQSVEFDDVVARLNPTRRFGHTPYVNVTLNMNLLDGHATELGGTRLTPVLNDTLRSDNAKFGLTVTMAQRDGHLIGLVAYRGDQLSAEHARELADQFTDLLARFPKALNEPVIRES</sequence>
<dbReference type="PROSITE" id="PS50075">
    <property type="entry name" value="CARRIER"/>
    <property type="match status" value="1"/>
</dbReference>
<reference evidence="5" key="1">
    <citation type="journal article" date="2014" name="BMC Genomics">
        <title>Genome based analysis of type-I polyketide synthase and nonribosomal peptide synthetase gene clusters in seven strains of five representative Nocardia species.</title>
        <authorList>
            <person name="Komaki H."/>
            <person name="Ichikawa N."/>
            <person name="Hosoyama A."/>
            <person name="Takahashi-Nakaguchi A."/>
            <person name="Matsuzawa T."/>
            <person name="Suzuki K."/>
            <person name="Fujita N."/>
            <person name="Gonoi T."/>
        </authorList>
    </citation>
    <scope>NUCLEOTIDE SEQUENCE</scope>
    <source>
        <strain evidence="5">IFM 10847</strain>
    </source>
</reference>
<feature type="domain" description="Carrier" evidence="4">
    <location>
        <begin position="10"/>
        <end position="85"/>
    </location>
</feature>
<dbReference type="GO" id="GO:0031177">
    <property type="term" value="F:phosphopantetheine binding"/>
    <property type="evidence" value="ECO:0007669"/>
    <property type="project" value="InterPro"/>
</dbReference>
<dbReference type="AlphaFoldDB" id="A0A060PWP3"/>
<accession>A0A060PWP3</accession>
<dbReference type="Gene3D" id="1.10.1200.10">
    <property type="entry name" value="ACP-like"/>
    <property type="match status" value="1"/>
</dbReference>
<name>A0A060PWP3_NOCBR</name>
<evidence type="ECO:0000256" key="1">
    <source>
        <dbReference type="ARBA" id="ARBA00001957"/>
    </source>
</evidence>
<keyword evidence="2" id="KW-0596">Phosphopantetheine</keyword>
<dbReference type="Gene3D" id="3.30.559.30">
    <property type="entry name" value="Nonribosomal peptide synthetase, condensation domain"/>
    <property type="match status" value="1"/>
</dbReference>
<dbReference type="EMBL" id="AB701603">
    <property type="protein sequence ID" value="BAO99178.1"/>
    <property type="molecule type" value="Genomic_DNA"/>
</dbReference>
<keyword evidence="3" id="KW-0597">Phosphoprotein</keyword>
<dbReference type="Gene3D" id="3.30.559.10">
    <property type="entry name" value="Chloramphenicol acetyltransferase-like domain"/>
    <property type="match status" value="1"/>
</dbReference>
<dbReference type="SUPFAM" id="SSF47336">
    <property type="entry name" value="ACP-like"/>
    <property type="match status" value="1"/>
</dbReference>
<dbReference type="InterPro" id="IPR023213">
    <property type="entry name" value="CAT-like_dom_sf"/>
</dbReference>
<dbReference type="InterPro" id="IPR020806">
    <property type="entry name" value="PKS_PP-bd"/>
</dbReference>
<dbReference type="InterPro" id="IPR009081">
    <property type="entry name" value="PP-bd_ACP"/>
</dbReference>
<dbReference type="SMART" id="SM00823">
    <property type="entry name" value="PKS_PP"/>
    <property type="match status" value="1"/>
</dbReference>
<evidence type="ECO:0000256" key="2">
    <source>
        <dbReference type="ARBA" id="ARBA00022450"/>
    </source>
</evidence>
<proteinExistence type="predicted"/>
<dbReference type="PANTHER" id="PTHR45527">
    <property type="entry name" value="NONRIBOSOMAL PEPTIDE SYNTHETASE"/>
    <property type="match status" value="1"/>
</dbReference>
<dbReference type="GO" id="GO:0003824">
    <property type="term" value="F:catalytic activity"/>
    <property type="evidence" value="ECO:0007669"/>
    <property type="project" value="InterPro"/>
</dbReference>
<dbReference type="InterPro" id="IPR036736">
    <property type="entry name" value="ACP-like_sf"/>
</dbReference>
<dbReference type="CDD" id="cd19531">
    <property type="entry name" value="LCL_NRPS-like"/>
    <property type="match status" value="1"/>
</dbReference>
<organism evidence="5">
    <name type="scientific">Nocardia brasiliensis</name>
    <dbReference type="NCBI Taxonomy" id="37326"/>
    <lineage>
        <taxon>Bacteria</taxon>
        <taxon>Bacillati</taxon>
        <taxon>Actinomycetota</taxon>
        <taxon>Actinomycetes</taxon>
        <taxon>Mycobacteriales</taxon>
        <taxon>Nocardiaceae</taxon>
        <taxon>Nocardia</taxon>
    </lineage>
</organism>
<dbReference type="GO" id="GO:0043041">
    <property type="term" value="P:amino acid activation for nonribosomal peptide biosynthetic process"/>
    <property type="evidence" value="ECO:0007669"/>
    <property type="project" value="TreeGrafter"/>
</dbReference>
<dbReference type="PANTHER" id="PTHR45527:SF1">
    <property type="entry name" value="FATTY ACID SYNTHASE"/>
    <property type="match status" value="1"/>
</dbReference>
<comment type="cofactor">
    <cofactor evidence="1">
        <name>pantetheine 4'-phosphate</name>
        <dbReference type="ChEBI" id="CHEBI:47942"/>
    </cofactor>
</comment>
<dbReference type="Pfam" id="PF00668">
    <property type="entry name" value="Condensation"/>
    <property type="match status" value="1"/>
</dbReference>
<evidence type="ECO:0000259" key="4">
    <source>
        <dbReference type="PROSITE" id="PS50075"/>
    </source>
</evidence>